<sequence length="228" mass="25353">MSLQNKWMSGIKSGGEEIMDRWFSPFTQNVRKVWNSRMDRILDVGCGEGTHVGHLLSRMRRGVVTGIDDNPSCVLKAIENNKKAVVDGRCRIIMGSLEKLPFASDSFDLVTLASEKADIRNPQIVKEAYRVLDEDGTILAMEKVAPDEETEPVVPASGILEDAGFTDVTVRCHREWLCVTGRKPIRSGYSAKLLYISGFITENIRLLAAAVGVIIGVGAILFTWWKRK</sequence>
<feature type="transmembrane region" description="Helical" evidence="1">
    <location>
        <begin position="206"/>
        <end position="225"/>
    </location>
</feature>
<dbReference type="InterPro" id="IPR029063">
    <property type="entry name" value="SAM-dependent_MTases_sf"/>
</dbReference>
<reference evidence="3 4" key="1">
    <citation type="submission" date="2016-10" db="EMBL/GenBank/DDBJ databases">
        <authorList>
            <person name="de Groot N.N."/>
        </authorList>
    </citation>
    <scope>NUCLEOTIDE SEQUENCE [LARGE SCALE GENOMIC DNA]</scope>
    <source>
        <strain evidence="3 4">DSM 15230</strain>
    </source>
</reference>
<evidence type="ECO:0000313" key="4">
    <source>
        <dbReference type="Proteomes" id="UP000199689"/>
    </source>
</evidence>
<dbReference type="Gene3D" id="3.40.50.150">
    <property type="entry name" value="Vaccinia Virus protein VP39"/>
    <property type="match status" value="1"/>
</dbReference>
<dbReference type="Pfam" id="PF13649">
    <property type="entry name" value="Methyltransf_25"/>
    <property type="match status" value="1"/>
</dbReference>
<dbReference type="AlphaFoldDB" id="A0A1G5UVZ0"/>
<keyword evidence="1" id="KW-1133">Transmembrane helix</keyword>
<dbReference type="GO" id="GO:0008168">
    <property type="term" value="F:methyltransferase activity"/>
    <property type="evidence" value="ECO:0007669"/>
    <property type="project" value="UniProtKB-KW"/>
</dbReference>
<name>A0A1G5UVZ0_9FIRM</name>
<dbReference type="RefSeq" id="WP_091362824.1">
    <property type="nucleotide sequence ID" value="NZ_FMXA01000003.1"/>
</dbReference>
<evidence type="ECO:0000259" key="2">
    <source>
        <dbReference type="Pfam" id="PF13649"/>
    </source>
</evidence>
<keyword evidence="3" id="KW-0808">Transferase</keyword>
<feature type="domain" description="Methyltransferase" evidence="2">
    <location>
        <begin position="41"/>
        <end position="136"/>
    </location>
</feature>
<dbReference type="GO" id="GO:0032259">
    <property type="term" value="P:methylation"/>
    <property type="evidence" value="ECO:0007669"/>
    <property type="project" value="UniProtKB-KW"/>
</dbReference>
<dbReference type="GeneID" id="87755218"/>
<dbReference type="Proteomes" id="UP000199689">
    <property type="component" value="Unassembled WGS sequence"/>
</dbReference>
<dbReference type="EMBL" id="FMXA01000003">
    <property type="protein sequence ID" value="SDA37790.1"/>
    <property type="molecule type" value="Genomic_DNA"/>
</dbReference>
<keyword evidence="1" id="KW-0812">Transmembrane</keyword>
<accession>A0A1G5UVZ0</accession>
<proteinExistence type="predicted"/>
<keyword evidence="4" id="KW-1185">Reference proteome</keyword>
<keyword evidence="3" id="KW-0489">Methyltransferase</keyword>
<evidence type="ECO:0000256" key="1">
    <source>
        <dbReference type="SAM" id="Phobius"/>
    </source>
</evidence>
<dbReference type="CDD" id="cd02440">
    <property type="entry name" value="AdoMet_MTases"/>
    <property type="match status" value="1"/>
</dbReference>
<dbReference type="PANTHER" id="PTHR44068">
    <property type="entry name" value="ZGC:194242"/>
    <property type="match status" value="1"/>
</dbReference>
<dbReference type="InterPro" id="IPR041698">
    <property type="entry name" value="Methyltransf_25"/>
</dbReference>
<dbReference type="STRING" id="209880.SAMN02910343_00168"/>
<dbReference type="OrthoDB" id="9772751at2"/>
<dbReference type="PANTHER" id="PTHR44068:SF11">
    <property type="entry name" value="GERANYL DIPHOSPHATE 2-C-METHYLTRANSFERASE"/>
    <property type="match status" value="1"/>
</dbReference>
<evidence type="ECO:0000313" key="3">
    <source>
        <dbReference type="EMBL" id="SDA37790.1"/>
    </source>
</evidence>
<keyword evidence="1" id="KW-0472">Membrane</keyword>
<dbReference type="SUPFAM" id="SSF53335">
    <property type="entry name" value="S-adenosyl-L-methionine-dependent methyltransferases"/>
    <property type="match status" value="1"/>
</dbReference>
<gene>
    <name evidence="3" type="ORF">SAMN02910343_00168</name>
</gene>
<dbReference type="InterPro" id="IPR050447">
    <property type="entry name" value="Erg6_SMT_methyltransf"/>
</dbReference>
<organism evidence="3 4">
    <name type="scientific">Allisonella histaminiformans</name>
    <dbReference type="NCBI Taxonomy" id="209880"/>
    <lineage>
        <taxon>Bacteria</taxon>
        <taxon>Bacillati</taxon>
        <taxon>Bacillota</taxon>
        <taxon>Negativicutes</taxon>
        <taxon>Veillonellales</taxon>
        <taxon>Veillonellaceae</taxon>
        <taxon>Allisonella</taxon>
    </lineage>
</organism>
<protein>
    <submittedName>
        <fullName evidence="3">Methyltransferase domain-containing protein</fullName>
    </submittedName>
</protein>